<dbReference type="Proteomes" id="UP000000268">
    <property type="component" value="Chromosome"/>
</dbReference>
<dbReference type="KEGG" id="amr:AM1_5269"/>
<gene>
    <name evidence="2" type="ordered locus">AM1_5269</name>
</gene>
<reference evidence="2 3" key="1">
    <citation type="journal article" date="2008" name="Proc. Natl. Acad. Sci. U.S.A.">
        <title>Niche adaptation and genome expansion in the chlorophyll d-producing cyanobacterium Acaryochloris marina.</title>
        <authorList>
            <person name="Swingley W.D."/>
            <person name="Chen M."/>
            <person name="Cheung P.C."/>
            <person name="Conrad A.L."/>
            <person name="Dejesa L.C."/>
            <person name="Hao J."/>
            <person name="Honchak B.M."/>
            <person name="Karbach L.E."/>
            <person name="Kurdoglu A."/>
            <person name="Lahiri S."/>
            <person name="Mastrian S.D."/>
            <person name="Miyashita H."/>
            <person name="Page L."/>
            <person name="Ramakrishna P."/>
            <person name="Satoh S."/>
            <person name="Sattley W.M."/>
            <person name="Shimada Y."/>
            <person name="Taylor H.L."/>
            <person name="Tomo T."/>
            <person name="Tsuchiya T."/>
            <person name="Wang Z.T."/>
            <person name="Raymond J."/>
            <person name="Mimuro M."/>
            <person name="Blankenship R.E."/>
            <person name="Touchman J.W."/>
        </authorList>
    </citation>
    <scope>NUCLEOTIDE SEQUENCE [LARGE SCALE GENOMIC DNA]</scope>
    <source>
        <strain evidence="3">MBIC 11017</strain>
    </source>
</reference>
<proteinExistence type="predicted"/>
<feature type="region of interest" description="Disordered" evidence="1">
    <location>
        <begin position="27"/>
        <end position="61"/>
    </location>
</feature>
<feature type="compositionally biased region" description="Basic and acidic residues" evidence="1">
    <location>
        <begin position="31"/>
        <end position="43"/>
    </location>
</feature>
<evidence type="ECO:0000313" key="3">
    <source>
        <dbReference type="Proteomes" id="UP000000268"/>
    </source>
</evidence>
<dbReference type="AlphaFoldDB" id="B0C9T2"/>
<name>B0C9T2_ACAM1</name>
<keyword evidence="3" id="KW-1185">Reference proteome</keyword>
<evidence type="ECO:0000313" key="2">
    <source>
        <dbReference type="EMBL" id="ABW30230.1"/>
    </source>
</evidence>
<feature type="compositionally biased region" description="Basic and acidic residues" evidence="1">
    <location>
        <begin position="52"/>
        <end position="61"/>
    </location>
</feature>
<protein>
    <submittedName>
        <fullName evidence="2">Uncharacterized protein</fullName>
    </submittedName>
</protein>
<evidence type="ECO:0000256" key="1">
    <source>
        <dbReference type="SAM" id="MobiDB-lite"/>
    </source>
</evidence>
<dbReference type="RefSeq" id="WP_012165487.1">
    <property type="nucleotide sequence ID" value="NC_009925.1"/>
</dbReference>
<dbReference type="HOGENOM" id="CLU_2911764_0_0_3"/>
<organism evidence="2 3">
    <name type="scientific">Acaryochloris marina (strain MBIC 11017)</name>
    <dbReference type="NCBI Taxonomy" id="329726"/>
    <lineage>
        <taxon>Bacteria</taxon>
        <taxon>Bacillati</taxon>
        <taxon>Cyanobacteriota</taxon>
        <taxon>Cyanophyceae</taxon>
        <taxon>Acaryochloridales</taxon>
        <taxon>Acaryochloridaceae</taxon>
        <taxon>Acaryochloris</taxon>
    </lineage>
</organism>
<sequence length="61" mass="6740">MTKITIVYLCIFSSPFIISQFAPQTQIAHSPTEDSREGSEHRAISISAQSISHRDGKDCSD</sequence>
<dbReference type="EMBL" id="CP000828">
    <property type="protein sequence ID" value="ABW30230.1"/>
    <property type="molecule type" value="Genomic_DNA"/>
</dbReference>
<accession>B0C9T2</accession>